<evidence type="ECO:0000256" key="1">
    <source>
        <dbReference type="SAM" id="MobiDB-lite"/>
    </source>
</evidence>
<accession>A0A8K0SA98</accession>
<feature type="region of interest" description="Disordered" evidence="1">
    <location>
        <begin position="366"/>
        <end position="419"/>
    </location>
</feature>
<proteinExistence type="predicted"/>
<keyword evidence="3" id="KW-1185">Reference proteome</keyword>
<dbReference type="Proteomes" id="UP000813444">
    <property type="component" value="Unassembled WGS sequence"/>
</dbReference>
<dbReference type="OrthoDB" id="5153349at2759"/>
<dbReference type="AlphaFoldDB" id="A0A8K0SA98"/>
<evidence type="ECO:0000313" key="3">
    <source>
        <dbReference type="Proteomes" id="UP000813444"/>
    </source>
</evidence>
<name>A0A8K0SA98_9HYPO</name>
<reference evidence="2" key="1">
    <citation type="journal article" date="2021" name="Nat. Commun.">
        <title>Genetic determinants of endophytism in the Arabidopsis root mycobiome.</title>
        <authorList>
            <person name="Mesny F."/>
            <person name="Miyauchi S."/>
            <person name="Thiergart T."/>
            <person name="Pickel B."/>
            <person name="Atanasova L."/>
            <person name="Karlsson M."/>
            <person name="Huettel B."/>
            <person name="Barry K.W."/>
            <person name="Haridas S."/>
            <person name="Chen C."/>
            <person name="Bauer D."/>
            <person name="Andreopoulos W."/>
            <person name="Pangilinan J."/>
            <person name="LaButti K."/>
            <person name="Riley R."/>
            <person name="Lipzen A."/>
            <person name="Clum A."/>
            <person name="Drula E."/>
            <person name="Henrissat B."/>
            <person name="Kohler A."/>
            <person name="Grigoriev I.V."/>
            <person name="Martin F.M."/>
            <person name="Hacquard S."/>
        </authorList>
    </citation>
    <scope>NUCLEOTIDE SEQUENCE</scope>
    <source>
        <strain evidence="2">MPI-CAGE-CH-0235</strain>
    </source>
</reference>
<evidence type="ECO:0000313" key="2">
    <source>
        <dbReference type="EMBL" id="KAH7304574.1"/>
    </source>
</evidence>
<feature type="region of interest" description="Disordered" evidence="1">
    <location>
        <begin position="296"/>
        <end position="320"/>
    </location>
</feature>
<sequence length="419" mass="45880">MALNSITGDGFLQAREPLESQKGLENSSSTSTFFSLNISIYNQQIVPEDWSGQWFSMAGCVHPYALTWEIKQSSKPQSSADDSLENDDLVTYTIASLIVRDFSYQPISPRTISINDRFPTISPTIRFLDSIISSGQTLLQKDSTLANLSEPQLKCCGFYPFSVFIIFPIYLNPWASLCKRMAKRQDTQFQANGLLSYTGKVAGLLDYRLMVQPPAFQREDYVFIVSFTPSNLVALSATTTPTDSIFTTARQNVILSTPISSASLTPTLTQTLPTQTPSPVATIAAKPCLNIPRAIPTAVPTPKRPYHAQDLTPSSKRPRQLVPQQASSTMLYLVESNSSTNSNAAPFISTLGGSVHESEMDFDRASPNATSLAKPLMPAVHPGIPQPALDSIKASPTEPIGRPHQSRVPTKKYEDKVNP</sequence>
<dbReference type="EMBL" id="JAGPNK010000022">
    <property type="protein sequence ID" value="KAH7304574.1"/>
    <property type="molecule type" value="Genomic_DNA"/>
</dbReference>
<organism evidence="2 3">
    <name type="scientific">Stachybotrys elegans</name>
    <dbReference type="NCBI Taxonomy" id="80388"/>
    <lineage>
        <taxon>Eukaryota</taxon>
        <taxon>Fungi</taxon>
        <taxon>Dikarya</taxon>
        <taxon>Ascomycota</taxon>
        <taxon>Pezizomycotina</taxon>
        <taxon>Sordariomycetes</taxon>
        <taxon>Hypocreomycetidae</taxon>
        <taxon>Hypocreales</taxon>
        <taxon>Stachybotryaceae</taxon>
        <taxon>Stachybotrys</taxon>
    </lineage>
</organism>
<comment type="caution">
    <text evidence="2">The sequence shown here is derived from an EMBL/GenBank/DDBJ whole genome shotgun (WGS) entry which is preliminary data.</text>
</comment>
<protein>
    <submittedName>
        <fullName evidence="2">Uncharacterized protein</fullName>
    </submittedName>
</protein>
<gene>
    <name evidence="2" type="ORF">B0I35DRAFT_454671</name>
</gene>